<keyword evidence="6" id="KW-0732">Signal</keyword>
<reference evidence="22" key="2">
    <citation type="submission" date="2025-04" db="UniProtKB">
        <authorList>
            <consortium name="RefSeq"/>
        </authorList>
    </citation>
    <scope>IDENTIFICATION</scope>
    <source>
        <strain evidence="22">Aabys</strain>
    </source>
</reference>
<dbReference type="InterPro" id="IPR036179">
    <property type="entry name" value="Ig-like_dom_sf"/>
</dbReference>
<evidence type="ECO:0000256" key="3">
    <source>
        <dbReference type="ARBA" id="ARBA00022553"/>
    </source>
</evidence>
<evidence type="ECO:0000313" key="20">
    <source>
        <dbReference type="EnsemblMetazoa" id="MDOA007667-PA"/>
    </source>
</evidence>
<dbReference type="PANTHER" id="PTHR19890">
    <property type="entry name" value="FIBROBLAST GROWTH FACTOR RECEPTOR"/>
    <property type="match status" value="1"/>
</dbReference>
<name>A0A1I8MRB4_MUSDO</name>
<dbReference type="InterPro" id="IPR052615">
    <property type="entry name" value="FGFRL"/>
</dbReference>
<evidence type="ECO:0000256" key="17">
    <source>
        <dbReference type="ARBA" id="ARBA00023319"/>
    </source>
</evidence>
<dbReference type="InterPro" id="IPR013098">
    <property type="entry name" value="Ig_I-set"/>
</dbReference>
<evidence type="ECO:0000256" key="9">
    <source>
        <dbReference type="ARBA" id="ARBA00022777"/>
    </source>
</evidence>
<keyword evidence="21" id="KW-1185">Reference proteome</keyword>
<evidence type="ECO:0000256" key="2">
    <source>
        <dbReference type="ARBA" id="ARBA00011902"/>
    </source>
</evidence>
<evidence type="ECO:0000256" key="11">
    <source>
        <dbReference type="ARBA" id="ARBA00022989"/>
    </source>
</evidence>
<dbReference type="VEuPathDB" id="VectorBase:MDOA007667"/>
<gene>
    <name evidence="20" type="primary">101901301</name>
    <name evidence="22" type="synonym">LOC101901301</name>
</gene>
<keyword evidence="17" id="KW-0393">Immunoglobulin domain</keyword>
<protein>
    <recommendedName>
        <fullName evidence="2">receptor protein-tyrosine kinase</fullName>
        <ecNumber evidence="2">2.7.10.1</ecNumber>
    </recommendedName>
</protein>
<dbReference type="RefSeq" id="XP_005180744.1">
    <property type="nucleotide sequence ID" value="XM_005180687.3"/>
</dbReference>
<organism evidence="20">
    <name type="scientific">Musca domestica</name>
    <name type="common">House fly</name>
    <dbReference type="NCBI Taxonomy" id="7370"/>
    <lineage>
        <taxon>Eukaryota</taxon>
        <taxon>Metazoa</taxon>
        <taxon>Ecdysozoa</taxon>
        <taxon>Arthropoda</taxon>
        <taxon>Hexapoda</taxon>
        <taxon>Insecta</taxon>
        <taxon>Pterygota</taxon>
        <taxon>Neoptera</taxon>
        <taxon>Endopterygota</taxon>
        <taxon>Diptera</taxon>
        <taxon>Brachycera</taxon>
        <taxon>Muscomorpha</taxon>
        <taxon>Muscoidea</taxon>
        <taxon>Muscidae</taxon>
        <taxon>Musca</taxon>
    </lineage>
</organism>
<dbReference type="Proteomes" id="UP001652621">
    <property type="component" value="Unplaced"/>
</dbReference>
<dbReference type="GO" id="GO:0016020">
    <property type="term" value="C:membrane"/>
    <property type="evidence" value="ECO:0007669"/>
    <property type="project" value="UniProtKB-SubCell"/>
</dbReference>
<dbReference type="InterPro" id="IPR003599">
    <property type="entry name" value="Ig_sub"/>
</dbReference>
<reference evidence="20" key="1">
    <citation type="submission" date="2020-05" db="UniProtKB">
        <authorList>
            <consortium name="EnsemblMetazoa"/>
        </authorList>
    </citation>
    <scope>IDENTIFICATION</scope>
    <source>
        <strain evidence="20">Aabys</strain>
    </source>
</reference>
<comment type="subcellular location">
    <subcellularLocation>
        <location evidence="1">Membrane</location>
        <topology evidence="1">Single-pass membrane protein</topology>
    </subcellularLocation>
</comment>
<evidence type="ECO:0000256" key="13">
    <source>
        <dbReference type="ARBA" id="ARBA00023137"/>
    </source>
</evidence>
<evidence type="ECO:0000256" key="14">
    <source>
        <dbReference type="ARBA" id="ARBA00023157"/>
    </source>
</evidence>
<keyword evidence="10" id="KW-0067">ATP-binding</keyword>
<evidence type="ECO:0000256" key="15">
    <source>
        <dbReference type="ARBA" id="ARBA00023170"/>
    </source>
</evidence>
<dbReference type="GO" id="GO:0004714">
    <property type="term" value="F:transmembrane receptor protein tyrosine kinase activity"/>
    <property type="evidence" value="ECO:0007669"/>
    <property type="project" value="UniProtKB-EC"/>
</dbReference>
<dbReference type="InterPro" id="IPR013783">
    <property type="entry name" value="Ig-like_fold"/>
</dbReference>
<evidence type="ECO:0000256" key="16">
    <source>
        <dbReference type="ARBA" id="ARBA00023180"/>
    </source>
</evidence>
<keyword evidence="5 18" id="KW-0812">Transmembrane</keyword>
<dbReference type="Pfam" id="PF07679">
    <property type="entry name" value="I-set"/>
    <property type="match status" value="1"/>
</dbReference>
<keyword evidence="11 18" id="KW-1133">Transmembrane helix</keyword>
<evidence type="ECO:0000256" key="7">
    <source>
        <dbReference type="ARBA" id="ARBA00022737"/>
    </source>
</evidence>
<keyword evidence="3" id="KW-0597">Phosphoprotein</keyword>
<proteinExistence type="predicted"/>
<dbReference type="AlphaFoldDB" id="A0A1I8MRB4"/>
<evidence type="ECO:0000259" key="19">
    <source>
        <dbReference type="PROSITE" id="PS50835"/>
    </source>
</evidence>
<evidence type="ECO:0000256" key="1">
    <source>
        <dbReference type="ARBA" id="ARBA00004167"/>
    </source>
</evidence>
<dbReference type="PANTHER" id="PTHR19890:SF10">
    <property type="entry name" value="FIBROBLAST GROWTH FACTOR RECEPTOR-LIKE 1"/>
    <property type="match status" value="1"/>
</dbReference>
<keyword evidence="13" id="KW-0829">Tyrosine-protein kinase</keyword>
<evidence type="ECO:0000256" key="4">
    <source>
        <dbReference type="ARBA" id="ARBA00022679"/>
    </source>
</evidence>
<evidence type="ECO:0000256" key="10">
    <source>
        <dbReference type="ARBA" id="ARBA00022840"/>
    </source>
</evidence>
<dbReference type="PROSITE" id="PS50835">
    <property type="entry name" value="IG_LIKE"/>
    <property type="match status" value="2"/>
</dbReference>
<evidence type="ECO:0000256" key="5">
    <source>
        <dbReference type="ARBA" id="ARBA00022692"/>
    </source>
</evidence>
<dbReference type="OrthoDB" id="6244905at2759"/>
<evidence type="ECO:0000256" key="12">
    <source>
        <dbReference type="ARBA" id="ARBA00023136"/>
    </source>
</evidence>
<feature type="domain" description="Ig-like" evidence="19">
    <location>
        <begin position="35"/>
        <end position="139"/>
    </location>
</feature>
<keyword evidence="16" id="KW-0325">Glycoprotein</keyword>
<dbReference type="GO" id="GO:0005524">
    <property type="term" value="F:ATP binding"/>
    <property type="evidence" value="ECO:0007669"/>
    <property type="project" value="UniProtKB-KW"/>
</dbReference>
<dbReference type="SMART" id="SM00409">
    <property type="entry name" value="IG"/>
    <property type="match status" value="2"/>
</dbReference>
<keyword evidence="8" id="KW-0547">Nucleotide-binding</keyword>
<keyword evidence="14" id="KW-1015">Disulfide bond</keyword>
<keyword evidence="12 18" id="KW-0472">Membrane</keyword>
<feature type="domain" description="Ig-like" evidence="19">
    <location>
        <begin position="173"/>
        <end position="285"/>
    </location>
</feature>
<evidence type="ECO:0000256" key="18">
    <source>
        <dbReference type="SAM" id="Phobius"/>
    </source>
</evidence>
<dbReference type="eggNOG" id="ENOG502SG9T">
    <property type="taxonomic scope" value="Eukaryota"/>
</dbReference>
<sequence length="374" mass="42718">MMKMVRKMAKNIQRLHSSRFVILLHLLLFFMNGGPRLAMGLFVDYADNTELIQETTGKNITLQCSTPNGVIGESEDDLVIKYLWYFMQCGENSGGSTNCYHSVNEDDWTQLPCEDNFCKPELELKNVTEKYSGLYKCKVIPDQVGVGGSVVVDKSKSTRTYQLEIRNASQKIPEFLDEYPLNHSVALGSQAVFQCRVYCEEHPTIKWFRRLPPRNKFANYDSLHSIVHYNGRAYELLTAAREKSIGRDIYLSKLILNEVQSRDEGYYACVAISVRGHSIREAYLHVESVEYDDDDDDDDGGGGFPAYWSDYSEETDDGATSDPSEFWLLFLMPVGLAILPLTVWLCYIAHKRCRTASSNSEELLSIDHQRMLRK</sequence>
<keyword evidence="9" id="KW-0418">Kinase</keyword>
<dbReference type="SUPFAM" id="SSF48726">
    <property type="entry name" value="Immunoglobulin"/>
    <property type="match status" value="1"/>
</dbReference>
<evidence type="ECO:0000256" key="8">
    <source>
        <dbReference type="ARBA" id="ARBA00022741"/>
    </source>
</evidence>
<dbReference type="STRING" id="7370.A0A1I8MRB4"/>
<evidence type="ECO:0000313" key="21">
    <source>
        <dbReference type="Proteomes" id="UP001652621"/>
    </source>
</evidence>
<dbReference type="FunFam" id="2.60.40.10:FF:000020">
    <property type="entry name" value="Fibroblast growth factor receptor"/>
    <property type="match status" value="1"/>
</dbReference>
<dbReference type="Gene3D" id="2.60.40.10">
    <property type="entry name" value="Immunoglobulins"/>
    <property type="match status" value="1"/>
</dbReference>
<dbReference type="InterPro" id="IPR007110">
    <property type="entry name" value="Ig-like_dom"/>
</dbReference>
<keyword evidence="7" id="KW-0677">Repeat</keyword>
<keyword evidence="15" id="KW-0675">Receptor</keyword>
<dbReference type="EnsemblMetazoa" id="MDOA007667-RA">
    <property type="protein sequence ID" value="MDOA007667-PA"/>
    <property type="gene ID" value="MDOA007667"/>
</dbReference>
<accession>A0A1I8MRB4</accession>
<evidence type="ECO:0000313" key="22">
    <source>
        <dbReference type="RefSeq" id="XP_005180744.1"/>
    </source>
</evidence>
<dbReference type="EC" id="2.7.10.1" evidence="2"/>
<evidence type="ECO:0000256" key="6">
    <source>
        <dbReference type="ARBA" id="ARBA00022729"/>
    </source>
</evidence>
<dbReference type="KEGG" id="mde:101901301"/>
<keyword evidence="4" id="KW-0808">Transferase</keyword>
<dbReference type="GeneID" id="101901301"/>
<dbReference type="VEuPathDB" id="VectorBase:MDOMA2_007548"/>
<feature type="transmembrane region" description="Helical" evidence="18">
    <location>
        <begin position="326"/>
        <end position="349"/>
    </location>
</feature>